<evidence type="ECO:0000313" key="2">
    <source>
        <dbReference type="EMBL" id="SPZ16507.1"/>
    </source>
</evidence>
<dbReference type="EMBL" id="UAUF01000015">
    <property type="protein sequence ID" value="SPZ16507.1"/>
    <property type="molecule type" value="Genomic_DNA"/>
</dbReference>
<dbReference type="AlphaFoldDB" id="A0A2X2D6Z0"/>
<proteinExistence type="predicted"/>
<dbReference type="RefSeq" id="WP_010798888.1">
    <property type="nucleotide sequence ID" value="NZ_CP069263.1"/>
</dbReference>
<sequence length="69" mass="7851">MPTDNASGAVGDVLEKTGDMERADYLAFARKLHDAAVDAARTQLYQLDDADACTRELHELYERFRKQYL</sequence>
<reference evidence="1 4" key="2">
    <citation type="submission" date="2020-10" db="EMBL/GenBank/DDBJ databases">
        <title>Genome sequences of Pseudomonas isolates.</title>
        <authorList>
            <person name="Wessels L."/>
            <person name="Reich F."/>
            <person name="Hammerl J."/>
        </authorList>
    </citation>
    <scope>NUCLEOTIDE SEQUENCE [LARGE SCALE GENOMIC DNA]</scope>
    <source>
        <strain evidence="1 4">20-MO00624-0</strain>
    </source>
</reference>
<keyword evidence="4" id="KW-1185">Reference proteome</keyword>
<reference evidence="2 3" key="1">
    <citation type="submission" date="2018-06" db="EMBL/GenBank/DDBJ databases">
        <authorList>
            <consortium name="Pathogen Informatics"/>
            <person name="Doyle S."/>
        </authorList>
    </citation>
    <scope>NUCLEOTIDE SEQUENCE [LARGE SCALE GENOMIC DNA]</scope>
    <source>
        <strain evidence="2 3">NCTC11842</strain>
    </source>
</reference>
<protein>
    <submittedName>
        <fullName evidence="2">Uncharacterized protein</fullName>
    </submittedName>
</protein>
<gene>
    <name evidence="1" type="ORF">IRZ65_12220</name>
    <name evidence="2" type="ORF">NCTC11842_05540</name>
</gene>
<accession>A0A2X2D6Z0</accession>
<dbReference type="EMBL" id="JADMCD010000005">
    <property type="protein sequence ID" value="MBF8641449.1"/>
    <property type="molecule type" value="Genomic_DNA"/>
</dbReference>
<name>A0A2X2D6Z0_PSELU</name>
<evidence type="ECO:0000313" key="1">
    <source>
        <dbReference type="EMBL" id="MBF8641449.1"/>
    </source>
</evidence>
<evidence type="ECO:0000313" key="4">
    <source>
        <dbReference type="Proteomes" id="UP000626180"/>
    </source>
</evidence>
<evidence type="ECO:0000313" key="3">
    <source>
        <dbReference type="Proteomes" id="UP000250443"/>
    </source>
</evidence>
<dbReference type="Proteomes" id="UP000250443">
    <property type="component" value="Unassembled WGS sequence"/>
</dbReference>
<dbReference type="Proteomes" id="UP000626180">
    <property type="component" value="Unassembled WGS sequence"/>
</dbReference>
<organism evidence="2 3">
    <name type="scientific">Pseudomonas luteola</name>
    <dbReference type="NCBI Taxonomy" id="47886"/>
    <lineage>
        <taxon>Bacteria</taxon>
        <taxon>Pseudomonadati</taxon>
        <taxon>Pseudomonadota</taxon>
        <taxon>Gammaproteobacteria</taxon>
        <taxon>Pseudomonadales</taxon>
        <taxon>Pseudomonadaceae</taxon>
        <taxon>Pseudomonas</taxon>
    </lineage>
</organism>